<dbReference type="Pfam" id="PF05164">
    <property type="entry name" value="ZapA"/>
    <property type="match status" value="1"/>
</dbReference>
<evidence type="ECO:0008006" key="3">
    <source>
        <dbReference type="Google" id="ProtNLM"/>
    </source>
</evidence>
<dbReference type="InterPro" id="IPR007838">
    <property type="entry name" value="Cell_div_ZapA-like"/>
</dbReference>
<organism evidence="1 2">
    <name type="scientific">Rurimicrobium arvi</name>
    <dbReference type="NCBI Taxonomy" id="2049916"/>
    <lineage>
        <taxon>Bacteria</taxon>
        <taxon>Pseudomonadati</taxon>
        <taxon>Bacteroidota</taxon>
        <taxon>Chitinophagia</taxon>
        <taxon>Chitinophagales</taxon>
        <taxon>Chitinophagaceae</taxon>
        <taxon>Rurimicrobium</taxon>
    </lineage>
</organism>
<sequence>MQDEDLIPVNLWLSGRSYRIKVKRSEAENIRKSVKLADEKIFELKQKYSGRDDQDFLAMCLLMYASNSMDEPAPKAPVGVTDMIQQISDTIDNALSR</sequence>
<dbReference type="RefSeq" id="WP_344822569.1">
    <property type="nucleotide sequence ID" value="NZ_BAABEZ010000004.1"/>
</dbReference>
<reference evidence="2" key="1">
    <citation type="journal article" date="2019" name="Int. J. Syst. Evol. Microbiol.">
        <title>The Global Catalogue of Microorganisms (GCM) 10K type strain sequencing project: providing services to taxonomists for standard genome sequencing and annotation.</title>
        <authorList>
            <consortium name="The Broad Institute Genomics Platform"/>
            <consortium name="The Broad Institute Genome Sequencing Center for Infectious Disease"/>
            <person name="Wu L."/>
            <person name="Ma J."/>
        </authorList>
    </citation>
    <scope>NUCLEOTIDE SEQUENCE [LARGE SCALE GENOMIC DNA]</scope>
    <source>
        <strain evidence="2">JCM 31921</strain>
    </source>
</reference>
<dbReference type="InterPro" id="IPR036192">
    <property type="entry name" value="Cell_div_ZapA-like_sf"/>
</dbReference>
<comment type="caution">
    <text evidence="1">The sequence shown here is derived from an EMBL/GenBank/DDBJ whole genome shotgun (WGS) entry which is preliminary data.</text>
</comment>
<name>A0ABP8MGU4_9BACT</name>
<evidence type="ECO:0000313" key="1">
    <source>
        <dbReference type="EMBL" id="GAA4450345.1"/>
    </source>
</evidence>
<accession>A0ABP8MGU4</accession>
<gene>
    <name evidence="1" type="ORF">GCM10023092_06020</name>
</gene>
<dbReference type="SUPFAM" id="SSF102829">
    <property type="entry name" value="Cell division protein ZapA-like"/>
    <property type="match status" value="1"/>
</dbReference>
<keyword evidence="2" id="KW-1185">Reference proteome</keyword>
<dbReference type="EMBL" id="BAABEZ010000004">
    <property type="protein sequence ID" value="GAA4450345.1"/>
    <property type="molecule type" value="Genomic_DNA"/>
</dbReference>
<protein>
    <recommendedName>
        <fullName evidence="3">Cell division protein ZapA</fullName>
    </recommendedName>
</protein>
<evidence type="ECO:0000313" key="2">
    <source>
        <dbReference type="Proteomes" id="UP001501410"/>
    </source>
</evidence>
<proteinExistence type="predicted"/>
<dbReference type="Proteomes" id="UP001501410">
    <property type="component" value="Unassembled WGS sequence"/>
</dbReference>